<comment type="caution">
    <text evidence="2">The sequence shown here is derived from an EMBL/GenBank/DDBJ whole genome shotgun (WGS) entry which is preliminary data.</text>
</comment>
<feature type="compositionally biased region" description="Basic and acidic residues" evidence="1">
    <location>
        <begin position="15"/>
        <end position="25"/>
    </location>
</feature>
<evidence type="ECO:0000313" key="2">
    <source>
        <dbReference type="EMBL" id="KAK4500163.1"/>
    </source>
</evidence>
<gene>
    <name evidence="2" type="ORF">PRZ48_008349</name>
</gene>
<dbReference type="Proteomes" id="UP001305779">
    <property type="component" value="Unassembled WGS sequence"/>
</dbReference>
<accession>A0ABR0EG31</accession>
<feature type="region of interest" description="Disordered" evidence="1">
    <location>
        <begin position="1"/>
        <end position="25"/>
    </location>
</feature>
<sequence length="315" mass="35686">MDTFKDSVAPRQKSAIHEPNEFSDHHWQQEYTSTAAYLEDLTLRISAELRTPEPRSSPIVLKHVSEDFMLANAEVHECPVPFAGCREHFFEILEQHLKSGGAFAQEITNVSVNVQKGSKRAVVFMAVHERGPVNGKILSREGVSVMHWERSTEDHGAIRQQEAPSNGGCAIAWTPPGQSTAAFLEDMMHALIAEFIRNRNFLASDLYRKHVHPDVTMMGFRGHTTDAVERYVEGDELGWVFEVHNMTAKIRRGTREADVYYTVREREDARSGGKMLMKEVCAEALWQRRVEDGVWQLYRLTLLYGDGDESGPADV</sequence>
<proteinExistence type="predicted"/>
<reference evidence="2 3" key="1">
    <citation type="journal article" date="2023" name="G3 (Bethesda)">
        <title>A chromosome-level genome assembly of Zasmidium syzygii isolated from banana leaves.</title>
        <authorList>
            <person name="van Westerhoven A.C."/>
            <person name="Mehrabi R."/>
            <person name="Talebi R."/>
            <person name="Steentjes M.B.F."/>
            <person name="Corcolon B."/>
            <person name="Chong P.A."/>
            <person name="Kema G.H.J."/>
            <person name="Seidl M.F."/>
        </authorList>
    </citation>
    <scope>NUCLEOTIDE SEQUENCE [LARGE SCALE GENOMIC DNA]</scope>
    <source>
        <strain evidence="2 3">P124</strain>
    </source>
</reference>
<protein>
    <recommendedName>
        <fullName evidence="4">SnoaL-like domain-containing protein</fullName>
    </recommendedName>
</protein>
<keyword evidence="3" id="KW-1185">Reference proteome</keyword>
<organism evidence="2 3">
    <name type="scientific">Zasmidium cellare</name>
    <name type="common">Wine cellar mold</name>
    <name type="synonym">Racodium cellare</name>
    <dbReference type="NCBI Taxonomy" id="395010"/>
    <lineage>
        <taxon>Eukaryota</taxon>
        <taxon>Fungi</taxon>
        <taxon>Dikarya</taxon>
        <taxon>Ascomycota</taxon>
        <taxon>Pezizomycotina</taxon>
        <taxon>Dothideomycetes</taxon>
        <taxon>Dothideomycetidae</taxon>
        <taxon>Mycosphaerellales</taxon>
        <taxon>Mycosphaerellaceae</taxon>
        <taxon>Zasmidium</taxon>
    </lineage>
</organism>
<evidence type="ECO:0008006" key="4">
    <source>
        <dbReference type="Google" id="ProtNLM"/>
    </source>
</evidence>
<evidence type="ECO:0000313" key="3">
    <source>
        <dbReference type="Proteomes" id="UP001305779"/>
    </source>
</evidence>
<name>A0ABR0EG31_ZASCE</name>
<dbReference type="EMBL" id="JAXOVC010000006">
    <property type="protein sequence ID" value="KAK4500163.1"/>
    <property type="molecule type" value="Genomic_DNA"/>
</dbReference>
<evidence type="ECO:0000256" key="1">
    <source>
        <dbReference type="SAM" id="MobiDB-lite"/>
    </source>
</evidence>